<name>A0A3P8MBY4_TSUPA</name>
<evidence type="ECO:0000259" key="3">
    <source>
        <dbReference type="SMART" id="SM00278"/>
    </source>
</evidence>
<feature type="region of interest" description="Disordered" evidence="1">
    <location>
        <begin position="1"/>
        <end position="22"/>
    </location>
</feature>
<evidence type="ECO:0000256" key="2">
    <source>
        <dbReference type="SAM" id="Phobius"/>
    </source>
</evidence>
<dbReference type="SUPFAM" id="SSF47781">
    <property type="entry name" value="RuvA domain 2-like"/>
    <property type="match status" value="1"/>
</dbReference>
<organism evidence="4 5">
    <name type="scientific">Tsukamurella paurometabola</name>
    <name type="common">Corynebacterium paurometabolum</name>
    <dbReference type="NCBI Taxonomy" id="2061"/>
    <lineage>
        <taxon>Bacteria</taxon>
        <taxon>Bacillati</taxon>
        <taxon>Actinomycetota</taxon>
        <taxon>Actinomycetes</taxon>
        <taxon>Mycobacteriales</taxon>
        <taxon>Tsukamurellaceae</taxon>
        <taxon>Tsukamurella</taxon>
    </lineage>
</organism>
<dbReference type="Proteomes" id="UP000271626">
    <property type="component" value="Chromosome"/>
</dbReference>
<dbReference type="SMART" id="SM00278">
    <property type="entry name" value="HhH1"/>
    <property type="match status" value="2"/>
</dbReference>
<gene>
    <name evidence="4" type="primary">comEA</name>
    <name evidence="4" type="ORF">NCTC10741_03080</name>
</gene>
<feature type="domain" description="Helix-hairpin-helix DNA-binding motif class 1" evidence="3">
    <location>
        <begin position="304"/>
        <end position="323"/>
    </location>
</feature>
<dbReference type="Gene3D" id="1.10.150.320">
    <property type="entry name" value="Photosystem II 12 kDa extrinsic protein"/>
    <property type="match status" value="1"/>
</dbReference>
<dbReference type="GO" id="GO:0015628">
    <property type="term" value="P:protein secretion by the type II secretion system"/>
    <property type="evidence" value="ECO:0007669"/>
    <property type="project" value="TreeGrafter"/>
</dbReference>
<proteinExistence type="predicted"/>
<evidence type="ECO:0000256" key="1">
    <source>
        <dbReference type="SAM" id="MobiDB-lite"/>
    </source>
</evidence>
<feature type="domain" description="Helix-hairpin-helix DNA-binding motif class 1" evidence="3">
    <location>
        <begin position="274"/>
        <end position="293"/>
    </location>
</feature>
<dbReference type="InterPro" id="IPR004509">
    <property type="entry name" value="Competence_ComEA_HhH"/>
</dbReference>
<dbReference type="GO" id="GO:0006281">
    <property type="term" value="P:DNA repair"/>
    <property type="evidence" value="ECO:0007669"/>
    <property type="project" value="InterPro"/>
</dbReference>
<keyword evidence="2" id="KW-0472">Membrane</keyword>
<reference evidence="4 5" key="1">
    <citation type="submission" date="2018-12" db="EMBL/GenBank/DDBJ databases">
        <authorList>
            <consortium name="Pathogen Informatics"/>
        </authorList>
    </citation>
    <scope>NUCLEOTIDE SEQUENCE [LARGE SCALE GENOMIC DNA]</scope>
    <source>
        <strain evidence="4 5">NCTC10741</strain>
    </source>
</reference>
<keyword evidence="2" id="KW-1133">Transmembrane helix</keyword>
<feature type="transmembrane region" description="Helical" evidence="2">
    <location>
        <begin position="95"/>
        <end position="116"/>
    </location>
</feature>
<dbReference type="InterPro" id="IPR051675">
    <property type="entry name" value="Endo/Exo/Phosphatase_dom_1"/>
</dbReference>
<dbReference type="InterPro" id="IPR003583">
    <property type="entry name" value="Hlx-hairpin-Hlx_DNA-bd_motif"/>
</dbReference>
<feature type="region of interest" description="Disordered" evidence="1">
    <location>
        <begin position="40"/>
        <end position="65"/>
    </location>
</feature>
<accession>A0A3P8MBY4</accession>
<protein>
    <submittedName>
        <fullName evidence="4">ComE operon protein 1</fullName>
    </submittedName>
</protein>
<dbReference type="EMBL" id="LR131273">
    <property type="protein sequence ID" value="VDR39930.1"/>
    <property type="molecule type" value="Genomic_DNA"/>
</dbReference>
<dbReference type="PANTHER" id="PTHR21180">
    <property type="entry name" value="ENDONUCLEASE/EXONUCLEASE/PHOSPHATASE FAMILY DOMAIN-CONTAINING PROTEIN 1"/>
    <property type="match status" value="1"/>
</dbReference>
<sequence length="326" mass="32258">MPAPYGRRMNGEREAAAGSGVADEQIFARPAWLDDFAPARREYAEPVDPGRDGDGRGTGVTPSRRVRMEDDDFWDEQEPVGWRATVERVRTTPRAAIALVVVGVIAAVVAAVTVLGPSREGGGQYPVVDFAGASSSAEPSAPSGAAASAGAGAATGSGSAPSDLVVAVVGLVRAPGLHRLRPGARVADALTAARGTLGGADTASLNLAQPLRDGDQVVVGVVDPKAGVTLRSSVRSGSVAGAAGASSGAPGGAVGGAGGADAAGAVNINTASAAELDRLPGVGAATAAAIIAYRDKNGPFRTVDDLAKVSGIGEAKLAKIKPMATV</sequence>
<feature type="compositionally biased region" description="Basic and acidic residues" evidence="1">
    <location>
        <begin position="40"/>
        <end position="55"/>
    </location>
</feature>
<evidence type="ECO:0000313" key="4">
    <source>
        <dbReference type="EMBL" id="VDR39930.1"/>
    </source>
</evidence>
<dbReference type="InterPro" id="IPR010994">
    <property type="entry name" value="RuvA_2-like"/>
</dbReference>
<dbReference type="InterPro" id="IPR019554">
    <property type="entry name" value="Soluble_ligand-bd"/>
</dbReference>
<feature type="region of interest" description="Disordered" evidence="1">
    <location>
        <begin position="132"/>
        <end position="159"/>
    </location>
</feature>
<dbReference type="Pfam" id="PF12836">
    <property type="entry name" value="HHH_3"/>
    <property type="match status" value="1"/>
</dbReference>
<dbReference type="Pfam" id="PF10531">
    <property type="entry name" value="SLBB"/>
    <property type="match status" value="1"/>
</dbReference>
<dbReference type="AlphaFoldDB" id="A0A3P8MBY4"/>
<dbReference type="GO" id="GO:0003677">
    <property type="term" value="F:DNA binding"/>
    <property type="evidence" value="ECO:0007669"/>
    <property type="project" value="InterPro"/>
</dbReference>
<dbReference type="PANTHER" id="PTHR21180:SF32">
    <property type="entry name" value="ENDONUCLEASE_EXONUCLEASE_PHOSPHATASE FAMILY DOMAIN-CONTAINING PROTEIN 1"/>
    <property type="match status" value="1"/>
</dbReference>
<evidence type="ECO:0000313" key="5">
    <source>
        <dbReference type="Proteomes" id="UP000271626"/>
    </source>
</evidence>
<keyword evidence="2" id="KW-0812">Transmembrane</keyword>
<dbReference type="NCBIfam" id="TIGR00426">
    <property type="entry name" value="competence protein ComEA helix-hairpin-helix repeat region"/>
    <property type="match status" value="1"/>
</dbReference>
<dbReference type="GO" id="GO:0015627">
    <property type="term" value="C:type II protein secretion system complex"/>
    <property type="evidence" value="ECO:0007669"/>
    <property type="project" value="TreeGrafter"/>
</dbReference>